<evidence type="ECO:0000313" key="2">
    <source>
        <dbReference type="EMBL" id="KAK7737871.1"/>
    </source>
</evidence>
<dbReference type="AlphaFoldDB" id="A0AAN9U386"/>
<evidence type="ECO:0000256" key="1">
    <source>
        <dbReference type="SAM" id="Coils"/>
    </source>
</evidence>
<keyword evidence="1" id="KW-0175">Coiled coil</keyword>
<proteinExistence type="predicted"/>
<dbReference type="Proteomes" id="UP001320245">
    <property type="component" value="Unassembled WGS sequence"/>
</dbReference>
<comment type="caution">
    <text evidence="2">The sequence shown here is derived from an EMBL/GenBank/DDBJ whole genome shotgun (WGS) entry which is preliminary data.</text>
</comment>
<gene>
    <name evidence="2" type="ORF">SLS53_006248</name>
</gene>
<sequence>MSGFLWKFSSRKVHFDLEVVEVIEYEDYCLVGDHAAGELVKVLGVLVYFLRALAHHVGTIAKHVGTIAGYVKPPLPPWLIGVSFFFVFWTSGPARVGALLGRGARWARSLPPGSPWYKYELSRPLLWVDWVVRQCMVEDWRERAEAAEADAKAARDEAKAAAEKAAAEAIAARYAAFAGWGEAIAGWEEANARL</sequence>
<protein>
    <submittedName>
        <fullName evidence="2">Uncharacterized protein</fullName>
    </submittedName>
</protein>
<accession>A0AAN9U386</accession>
<evidence type="ECO:0000313" key="3">
    <source>
        <dbReference type="Proteomes" id="UP001320245"/>
    </source>
</evidence>
<name>A0AAN9U386_9PEZI</name>
<keyword evidence="3" id="KW-1185">Reference proteome</keyword>
<reference evidence="2 3" key="1">
    <citation type="journal article" date="2023" name="PLoS ONE">
        <title>Cytospora paraplurivora sp. nov. isolated from orchards with fruit tree decline syndrome in Ontario, Canada.</title>
        <authorList>
            <person name="Ilyukhin E."/>
            <person name="Nguyen H.D.T."/>
            <person name="Castle A.J."/>
            <person name="Ellouze W."/>
        </authorList>
    </citation>
    <scope>NUCLEOTIDE SEQUENCE [LARGE SCALE GENOMIC DNA]</scope>
    <source>
        <strain evidence="2 3">FDS-564</strain>
    </source>
</reference>
<dbReference type="EMBL" id="JAJSPL020000027">
    <property type="protein sequence ID" value="KAK7737871.1"/>
    <property type="molecule type" value="Genomic_DNA"/>
</dbReference>
<organism evidence="2 3">
    <name type="scientific">Cytospora paraplurivora</name>
    <dbReference type="NCBI Taxonomy" id="2898453"/>
    <lineage>
        <taxon>Eukaryota</taxon>
        <taxon>Fungi</taxon>
        <taxon>Dikarya</taxon>
        <taxon>Ascomycota</taxon>
        <taxon>Pezizomycotina</taxon>
        <taxon>Sordariomycetes</taxon>
        <taxon>Sordariomycetidae</taxon>
        <taxon>Diaporthales</taxon>
        <taxon>Cytosporaceae</taxon>
        <taxon>Cytospora</taxon>
    </lineage>
</organism>
<feature type="coiled-coil region" evidence="1">
    <location>
        <begin position="137"/>
        <end position="168"/>
    </location>
</feature>